<comment type="similarity">
    <text evidence="1">Belongs to the PhzF family.</text>
</comment>
<evidence type="ECO:0000256" key="3">
    <source>
        <dbReference type="PIRSR" id="PIRSR016184-1"/>
    </source>
</evidence>
<comment type="caution">
    <text evidence="4">The sequence shown here is derived from an EMBL/GenBank/DDBJ whole genome shotgun (WGS) entry which is preliminary data.</text>
</comment>
<evidence type="ECO:0000313" key="5">
    <source>
        <dbReference type="Proteomes" id="UP000625210"/>
    </source>
</evidence>
<evidence type="ECO:0000256" key="2">
    <source>
        <dbReference type="ARBA" id="ARBA00023235"/>
    </source>
</evidence>
<dbReference type="InterPro" id="IPR003719">
    <property type="entry name" value="Phenazine_PhzF-like"/>
</dbReference>
<dbReference type="PANTHER" id="PTHR13774">
    <property type="entry name" value="PHENAZINE BIOSYNTHESIS PROTEIN"/>
    <property type="match status" value="1"/>
</dbReference>
<feature type="active site" evidence="3">
    <location>
        <position position="46"/>
    </location>
</feature>
<keyword evidence="5" id="KW-1185">Reference proteome</keyword>
<dbReference type="GO" id="GO:0005737">
    <property type="term" value="C:cytoplasm"/>
    <property type="evidence" value="ECO:0007669"/>
    <property type="project" value="TreeGrafter"/>
</dbReference>
<accession>A0A8J2YCA4</accession>
<evidence type="ECO:0000256" key="1">
    <source>
        <dbReference type="ARBA" id="ARBA00008270"/>
    </source>
</evidence>
<reference evidence="4" key="1">
    <citation type="journal article" date="2014" name="Int. J. Syst. Evol. Microbiol.">
        <title>Complete genome sequence of Corynebacterium casei LMG S-19264T (=DSM 44701T), isolated from a smear-ripened cheese.</title>
        <authorList>
            <consortium name="US DOE Joint Genome Institute (JGI-PGF)"/>
            <person name="Walter F."/>
            <person name="Albersmeier A."/>
            <person name="Kalinowski J."/>
            <person name="Ruckert C."/>
        </authorList>
    </citation>
    <scope>NUCLEOTIDE SEQUENCE</scope>
    <source>
        <strain evidence="4">CGMCC 1.15179</strain>
    </source>
</reference>
<organism evidence="4 5">
    <name type="scientific">Marinithermofilum abyssi</name>
    <dbReference type="NCBI Taxonomy" id="1571185"/>
    <lineage>
        <taxon>Bacteria</taxon>
        <taxon>Bacillati</taxon>
        <taxon>Bacillota</taxon>
        <taxon>Bacilli</taxon>
        <taxon>Bacillales</taxon>
        <taxon>Thermoactinomycetaceae</taxon>
        <taxon>Marinithermofilum</taxon>
    </lineage>
</organism>
<dbReference type="Proteomes" id="UP000625210">
    <property type="component" value="Unassembled WGS sequence"/>
</dbReference>
<sequence length="262" mass="29001">MSTVIYQVDAFAEAPFTGNPAAVCVMGQPASEKWMQQVAQEMNLSETAFLYPIDEGYSLRWFTPEAEVDLCGHATLASAHILWETGMLNESVAARFFTRSGWLTAERNGEWIRMDFPADVPKTTASPVDLESALDVSAVQVSKGMDWLIELEDEQVLCELNPDLHRLAPLFDTARGLVVTCRSNHPNRDIVSRAFYSDLGVLEDPVTGSAHCMLAPYWQNKLGKSELTGYQASKRGGVVRMEVQGERVLLYGKAVTVMKGSF</sequence>
<dbReference type="PANTHER" id="PTHR13774:SF17">
    <property type="entry name" value="PHENAZINE BIOSYNTHESIS-LIKE DOMAIN-CONTAINING PROTEIN"/>
    <property type="match status" value="1"/>
</dbReference>
<dbReference type="SUPFAM" id="SSF54506">
    <property type="entry name" value="Diaminopimelate epimerase-like"/>
    <property type="match status" value="1"/>
</dbReference>
<evidence type="ECO:0000313" key="4">
    <source>
        <dbReference type="EMBL" id="GGE13566.1"/>
    </source>
</evidence>
<dbReference type="AlphaFoldDB" id="A0A8J2YCA4"/>
<dbReference type="GO" id="GO:0016853">
    <property type="term" value="F:isomerase activity"/>
    <property type="evidence" value="ECO:0007669"/>
    <property type="project" value="UniProtKB-KW"/>
</dbReference>
<reference evidence="4" key="2">
    <citation type="submission" date="2020-09" db="EMBL/GenBank/DDBJ databases">
        <authorList>
            <person name="Sun Q."/>
            <person name="Zhou Y."/>
        </authorList>
    </citation>
    <scope>NUCLEOTIDE SEQUENCE</scope>
    <source>
        <strain evidence="4">CGMCC 1.15179</strain>
    </source>
</reference>
<keyword evidence="2 4" id="KW-0413">Isomerase</keyword>
<protein>
    <submittedName>
        <fullName evidence="4">Isomerase</fullName>
    </submittedName>
</protein>
<gene>
    <name evidence="4" type="ORF">GCM10011571_13780</name>
</gene>
<dbReference type="NCBIfam" id="TIGR00654">
    <property type="entry name" value="PhzF_family"/>
    <property type="match status" value="1"/>
</dbReference>
<proteinExistence type="inferred from homology"/>
<name>A0A8J2YCA4_9BACL</name>
<dbReference type="EMBL" id="BMHQ01000004">
    <property type="protein sequence ID" value="GGE13566.1"/>
    <property type="molecule type" value="Genomic_DNA"/>
</dbReference>
<dbReference type="Gene3D" id="3.10.310.10">
    <property type="entry name" value="Diaminopimelate Epimerase, Chain A, domain 1"/>
    <property type="match status" value="2"/>
</dbReference>
<dbReference type="Pfam" id="PF02567">
    <property type="entry name" value="PhzC-PhzF"/>
    <property type="match status" value="1"/>
</dbReference>
<dbReference type="PIRSF" id="PIRSF016184">
    <property type="entry name" value="PhzC_PhzF"/>
    <property type="match status" value="1"/>
</dbReference>